<protein>
    <submittedName>
        <fullName evidence="3">Uncharacterized protein</fullName>
    </submittedName>
</protein>
<dbReference type="PROSITE" id="PS00107">
    <property type="entry name" value="PROTEIN_KINASE_ATP"/>
    <property type="match status" value="1"/>
</dbReference>
<evidence type="ECO:0000313" key="4">
    <source>
        <dbReference type="Proteomes" id="UP000815325"/>
    </source>
</evidence>
<feature type="non-terminal residue" evidence="3">
    <location>
        <position position="126"/>
    </location>
</feature>
<reference evidence="3" key="1">
    <citation type="submission" date="2017-08" db="EMBL/GenBank/DDBJ databases">
        <authorList>
            <person name="Polle J.E."/>
            <person name="Barry K."/>
            <person name="Cushman J."/>
            <person name="Schmutz J."/>
            <person name="Tran D."/>
            <person name="Hathwaick L.T."/>
            <person name="Yim W.C."/>
            <person name="Jenkins J."/>
            <person name="Mckie-Krisberg Z.M."/>
            <person name="Prochnik S."/>
            <person name="Lindquist E."/>
            <person name="Dockter R.B."/>
            <person name="Adam C."/>
            <person name="Molina H."/>
            <person name="Bunkerborg J."/>
            <person name="Jin E."/>
            <person name="Buchheim M."/>
            <person name="Magnuson J."/>
        </authorList>
    </citation>
    <scope>NUCLEOTIDE SEQUENCE</scope>
    <source>
        <strain evidence="3">CCAP 19/18</strain>
    </source>
</reference>
<accession>A0ABQ7FT28</accession>
<keyword evidence="4" id="KW-1185">Reference proteome</keyword>
<dbReference type="Proteomes" id="UP000815325">
    <property type="component" value="Unassembled WGS sequence"/>
</dbReference>
<organism evidence="3 4">
    <name type="scientific">Dunaliella salina</name>
    <name type="common">Green alga</name>
    <name type="synonym">Protococcus salinus</name>
    <dbReference type="NCBI Taxonomy" id="3046"/>
    <lineage>
        <taxon>Eukaryota</taxon>
        <taxon>Viridiplantae</taxon>
        <taxon>Chlorophyta</taxon>
        <taxon>core chlorophytes</taxon>
        <taxon>Chlorophyceae</taxon>
        <taxon>CS clade</taxon>
        <taxon>Chlamydomonadales</taxon>
        <taxon>Dunaliellaceae</taxon>
        <taxon>Dunaliella</taxon>
    </lineage>
</organism>
<feature type="binding site" evidence="1">
    <location>
        <position position="98"/>
    </location>
    <ligand>
        <name>ATP</name>
        <dbReference type="ChEBI" id="CHEBI:30616"/>
    </ligand>
</feature>
<proteinExistence type="predicted"/>
<evidence type="ECO:0000256" key="1">
    <source>
        <dbReference type="PROSITE-ProRule" id="PRU10141"/>
    </source>
</evidence>
<sequence length="126" mass="13157">MSAQGFVGSDVTLDGRNTLSGCTEGAPDAESCLGSNPEGMRGAQQSLPPRFNLEVGEGKDLQVNEQHLLGFGSTGCVYMGQLTLGADAQDRVVPVAVKVLSDASLNHRQLFCEAGGADSLLVDFQK</sequence>
<gene>
    <name evidence="3" type="ORF">DUNSADRAFT_12389</name>
</gene>
<evidence type="ECO:0000313" key="3">
    <source>
        <dbReference type="EMBL" id="KAF5825278.1"/>
    </source>
</evidence>
<keyword evidence="1" id="KW-0547">Nucleotide-binding</keyword>
<dbReference type="InterPro" id="IPR017441">
    <property type="entry name" value="Protein_kinase_ATP_BS"/>
</dbReference>
<evidence type="ECO:0000256" key="2">
    <source>
        <dbReference type="SAM" id="MobiDB-lite"/>
    </source>
</evidence>
<feature type="region of interest" description="Disordered" evidence="2">
    <location>
        <begin position="24"/>
        <end position="46"/>
    </location>
</feature>
<dbReference type="EMBL" id="MU074159">
    <property type="protein sequence ID" value="KAF5825278.1"/>
    <property type="molecule type" value="Genomic_DNA"/>
</dbReference>
<comment type="caution">
    <text evidence="3">The sequence shown here is derived from an EMBL/GenBank/DDBJ whole genome shotgun (WGS) entry which is preliminary data.</text>
</comment>
<dbReference type="Gene3D" id="3.30.200.20">
    <property type="entry name" value="Phosphorylase Kinase, domain 1"/>
    <property type="match status" value="1"/>
</dbReference>
<keyword evidence="1" id="KW-0067">ATP-binding</keyword>
<name>A0ABQ7FT28_DUNSA</name>